<keyword evidence="1" id="KW-0805">Transcription regulation</keyword>
<dbReference type="Gene3D" id="1.10.357.10">
    <property type="entry name" value="Tetracycline Repressor, domain 2"/>
    <property type="match status" value="1"/>
</dbReference>
<dbReference type="Gene3D" id="1.10.10.60">
    <property type="entry name" value="Homeodomain-like"/>
    <property type="match status" value="1"/>
</dbReference>
<dbReference type="InterPro" id="IPR009057">
    <property type="entry name" value="Homeodomain-like_sf"/>
</dbReference>
<dbReference type="InterPro" id="IPR011075">
    <property type="entry name" value="TetR_C"/>
</dbReference>
<name>A0A1Y6D619_9GAMM</name>
<evidence type="ECO:0000256" key="2">
    <source>
        <dbReference type="ARBA" id="ARBA00023125"/>
    </source>
</evidence>
<reference evidence="6 7" key="1">
    <citation type="submission" date="2016-12" db="EMBL/GenBank/DDBJ databases">
        <authorList>
            <person name="Song W.-J."/>
            <person name="Kurnit D.M."/>
        </authorList>
    </citation>
    <scope>NUCLEOTIDE SEQUENCE [LARGE SCALE GENOMIC DNA]</scope>
    <source>
        <strain evidence="6 7">175</strain>
    </source>
</reference>
<dbReference type="AlphaFoldDB" id="A0A1Y6D619"/>
<dbReference type="Proteomes" id="UP000192923">
    <property type="component" value="Unassembled WGS sequence"/>
</dbReference>
<dbReference type="OrthoDB" id="270177at2"/>
<dbReference type="RefSeq" id="WP_085214352.1">
    <property type="nucleotide sequence ID" value="NZ_FXAM01000001.1"/>
</dbReference>
<evidence type="ECO:0000259" key="5">
    <source>
        <dbReference type="PROSITE" id="PS50977"/>
    </source>
</evidence>
<protein>
    <submittedName>
        <fullName evidence="6">Transcriptional regulator, TetR family</fullName>
    </submittedName>
</protein>
<evidence type="ECO:0000256" key="4">
    <source>
        <dbReference type="PROSITE-ProRule" id="PRU00335"/>
    </source>
</evidence>
<dbReference type="SUPFAM" id="SSF48498">
    <property type="entry name" value="Tetracyclin repressor-like, C-terminal domain"/>
    <property type="match status" value="1"/>
</dbReference>
<accession>A0A1Y6D619</accession>
<dbReference type="Pfam" id="PF00440">
    <property type="entry name" value="TetR_N"/>
    <property type="match status" value="1"/>
</dbReference>
<dbReference type="PANTHER" id="PTHR47506:SF1">
    <property type="entry name" value="HTH-TYPE TRANSCRIPTIONAL REGULATOR YJDC"/>
    <property type="match status" value="1"/>
</dbReference>
<keyword evidence="7" id="KW-1185">Reference proteome</keyword>
<evidence type="ECO:0000313" key="6">
    <source>
        <dbReference type="EMBL" id="SMF95814.1"/>
    </source>
</evidence>
<dbReference type="Pfam" id="PF16925">
    <property type="entry name" value="TetR_C_13"/>
    <property type="match status" value="1"/>
</dbReference>
<dbReference type="STRING" id="1760988.SAMN02949497_3189"/>
<feature type="DNA-binding region" description="H-T-H motif" evidence="4">
    <location>
        <begin position="29"/>
        <end position="48"/>
    </location>
</feature>
<dbReference type="InterPro" id="IPR036271">
    <property type="entry name" value="Tet_transcr_reg_TetR-rel_C_sf"/>
</dbReference>
<sequence>MARSREFCPDTALDKAMRVFWEKGYGGTSIEDLVNATGVSRYGLYGEFGGKSGLFHAALEHYRATILRPLLDIIEPPDAGLDAVKVLFDTLRCFMSQPGSPLGCLIFNSMHELGQCDEAVAATVIAARERLRAGLRRMLDNAVRRGELPPGYDVEREADFLFGVMHALPMMARAGVEPAAIGNMVGVALSTLDSPAGRESERMF</sequence>
<gene>
    <name evidence="6" type="ORF">SAMN02949497_3189</name>
</gene>
<keyword evidence="2 4" id="KW-0238">DNA-binding</keyword>
<dbReference type="EMBL" id="FXAM01000001">
    <property type="protein sequence ID" value="SMF95814.1"/>
    <property type="molecule type" value="Genomic_DNA"/>
</dbReference>
<dbReference type="PANTHER" id="PTHR47506">
    <property type="entry name" value="TRANSCRIPTIONAL REGULATORY PROTEIN"/>
    <property type="match status" value="1"/>
</dbReference>
<feature type="domain" description="HTH tetR-type" evidence="5">
    <location>
        <begin position="6"/>
        <end position="66"/>
    </location>
</feature>
<dbReference type="SUPFAM" id="SSF46689">
    <property type="entry name" value="Homeodomain-like"/>
    <property type="match status" value="1"/>
</dbReference>
<dbReference type="PROSITE" id="PS50977">
    <property type="entry name" value="HTH_TETR_2"/>
    <property type="match status" value="1"/>
</dbReference>
<proteinExistence type="predicted"/>
<keyword evidence="3" id="KW-0804">Transcription</keyword>
<evidence type="ECO:0000256" key="1">
    <source>
        <dbReference type="ARBA" id="ARBA00023015"/>
    </source>
</evidence>
<evidence type="ECO:0000256" key="3">
    <source>
        <dbReference type="ARBA" id="ARBA00023163"/>
    </source>
</evidence>
<dbReference type="GO" id="GO:0003677">
    <property type="term" value="F:DNA binding"/>
    <property type="evidence" value="ECO:0007669"/>
    <property type="project" value="UniProtKB-UniRule"/>
</dbReference>
<dbReference type="InterPro" id="IPR001647">
    <property type="entry name" value="HTH_TetR"/>
</dbReference>
<organism evidence="6 7">
    <name type="scientific">Methylomagnum ishizawai</name>
    <dbReference type="NCBI Taxonomy" id="1760988"/>
    <lineage>
        <taxon>Bacteria</taxon>
        <taxon>Pseudomonadati</taxon>
        <taxon>Pseudomonadota</taxon>
        <taxon>Gammaproteobacteria</taxon>
        <taxon>Methylococcales</taxon>
        <taxon>Methylococcaceae</taxon>
        <taxon>Methylomagnum</taxon>
    </lineage>
</organism>
<evidence type="ECO:0000313" key="7">
    <source>
        <dbReference type="Proteomes" id="UP000192923"/>
    </source>
</evidence>